<dbReference type="PANTHER" id="PTHR14021:SF15">
    <property type="entry name" value="IRON-SULFUR CLUSTER CO-CHAPERONE PROTEIN HSCB"/>
    <property type="match status" value="1"/>
</dbReference>
<dbReference type="GO" id="GO:0051087">
    <property type="term" value="F:protein-folding chaperone binding"/>
    <property type="evidence" value="ECO:0007669"/>
    <property type="project" value="InterPro"/>
</dbReference>
<dbReference type="InterPro" id="IPR004640">
    <property type="entry name" value="HscB"/>
</dbReference>
<keyword evidence="6" id="KW-1185">Reference proteome</keyword>
<dbReference type="Gene3D" id="1.20.1280.20">
    <property type="entry name" value="HscB, C-terminal domain"/>
    <property type="match status" value="1"/>
</dbReference>
<dbReference type="NCBIfam" id="TIGR00714">
    <property type="entry name" value="hscB"/>
    <property type="match status" value="1"/>
</dbReference>
<evidence type="ECO:0000256" key="3">
    <source>
        <dbReference type="SAM" id="MobiDB-lite"/>
    </source>
</evidence>
<reference evidence="5" key="1">
    <citation type="submission" date="2023-06" db="EMBL/GenBank/DDBJ databases">
        <title>Genome-scale phylogeny and comparative genomics of the fungal order Sordariales.</title>
        <authorList>
            <consortium name="Lawrence Berkeley National Laboratory"/>
            <person name="Hensen N."/>
            <person name="Bonometti L."/>
            <person name="Westerberg I."/>
            <person name="Brannstrom I.O."/>
            <person name="Guillou S."/>
            <person name="Cros-Aarteil S."/>
            <person name="Calhoun S."/>
            <person name="Haridas S."/>
            <person name="Kuo A."/>
            <person name="Mondo S."/>
            <person name="Pangilinan J."/>
            <person name="Riley R."/>
            <person name="LaButti K."/>
            <person name="Andreopoulos B."/>
            <person name="Lipzen A."/>
            <person name="Chen C."/>
            <person name="Yanf M."/>
            <person name="Daum C."/>
            <person name="Ng V."/>
            <person name="Clum A."/>
            <person name="Steindorff A."/>
            <person name="Ohm R."/>
            <person name="Martin F."/>
            <person name="Silar P."/>
            <person name="Natvig D."/>
            <person name="Lalanne C."/>
            <person name="Gautier V."/>
            <person name="Ament-velasquez S.L."/>
            <person name="Kruys A."/>
            <person name="Hutchinson M.I."/>
            <person name="Powell A.J."/>
            <person name="Barry K."/>
            <person name="Miller A.N."/>
            <person name="Grigoriev I.V."/>
            <person name="Debuchy R."/>
            <person name="Gladieux P."/>
            <person name="Thoren M.H."/>
            <person name="Johannesson H."/>
        </authorList>
    </citation>
    <scope>NUCLEOTIDE SEQUENCE</scope>
    <source>
        <strain evidence="5">SMH3391-2</strain>
    </source>
</reference>
<accession>A0AA39X6X4</accession>
<proteinExistence type="inferred from homology"/>
<feature type="compositionally biased region" description="Polar residues" evidence="3">
    <location>
        <begin position="44"/>
        <end position="59"/>
    </location>
</feature>
<feature type="region of interest" description="Disordered" evidence="3">
    <location>
        <begin position="131"/>
        <end position="151"/>
    </location>
</feature>
<dbReference type="Pfam" id="PF07743">
    <property type="entry name" value="HSCB_C"/>
    <property type="match status" value="1"/>
</dbReference>
<dbReference type="EMBL" id="JAULSR010000002">
    <property type="protein sequence ID" value="KAK0628398.1"/>
    <property type="molecule type" value="Genomic_DNA"/>
</dbReference>
<dbReference type="GO" id="GO:0051259">
    <property type="term" value="P:protein complex oligomerization"/>
    <property type="evidence" value="ECO:0007669"/>
    <property type="project" value="InterPro"/>
</dbReference>
<comment type="similarity">
    <text evidence="1">Belongs to the HscB family.</text>
</comment>
<evidence type="ECO:0000256" key="1">
    <source>
        <dbReference type="ARBA" id="ARBA00010476"/>
    </source>
</evidence>
<dbReference type="AlphaFoldDB" id="A0AA39X6X4"/>
<sequence>MRASIIFNSPARAASRLCATCRKEATSTTRGFATVSAATGVSISNSRPATTSQKAQRIASSSSSSSPLPTAATRRWLPIPATTATATPQNPRYYALFPETLPAGAPPSGPFHIDVRALRREFLRLQAAAHPDFHHSASGHSDTKTAARRQAETTSALINSAYKTLSSPLLRAQYLLHELHGVDLAGDEAGSETAADAEVLMTVLEAREAIEEAQREEDLVGLRAENEERIEAAERAIEDGFGRGDVEAVKGEAVRLRYWMNIRESVDNWERGKPVVLQH</sequence>
<protein>
    <recommendedName>
        <fullName evidence="4">Co-chaperone HscB C-terminal oligomerisation domain-containing protein</fullName>
    </recommendedName>
</protein>
<dbReference type="GO" id="GO:0005739">
    <property type="term" value="C:mitochondrion"/>
    <property type="evidence" value="ECO:0007669"/>
    <property type="project" value="TreeGrafter"/>
</dbReference>
<dbReference type="Proteomes" id="UP001174934">
    <property type="component" value="Unassembled WGS sequence"/>
</dbReference>
<dbReference type="InterPro" id="IPR036869">
    <property type="entry name" value="J_dom_sf"/>
</dbReference>
<dbReference type="SUPFAM" id="SSF46565">
    <property type="entry name" value="Chaperone J-domain"/>
    <property type="match status" value="1"/>
</dbReference>
<feature type="region of interest" description="Disordered" evidence="3">
    <location>
        <begin position="44"/>
        <end position="84"/>
    </location>
</feature>
<evidence type="ECO:0000313" key="5">
    <source>
        <dbReference type="EMBL" id="KAK0628398.1"/>
    </source>
</evidence>
<keyword evidence="2" id="KW-0143">Chaperone</keyword>
<evidence type="ECO:0000256" key="2">
    <source>
        <dbReference type="ARBA" id="ARBA00023186"/>
    </source>
</evidence>
<dbReference type="InterPro" id="IPR009073">
    <property type="entry name" value="HscB_oligo_C"/>
</dbReference>
<feature type="domain" description="Co-chaperone HscB C-terminal oligomerisation" evidence="4">
    <location>
        <begin position="196"/>
        <end position="267"/>
    </location>
</feature>
<dbReference type="Gene3D" id="1.10.287.110">
    <property type="entry name" value="DnaJ domain"/>
    <property type="match status" value="1"/>
</dbReference>
<dbReference type="GO" id="GO:0044571">
    <property type="term" value="P:[2Fe-2S] cluster assembly"/>
    <property type="evidence" value="ECO:0007669"/>
    <property type="project" value="InterPro"/>
</dbReference>
<dbReference type="GO" id="GO:0001671">
    <property type="term" value="F:ATPase activator activity"/>
    <property type="evidence" value="ECO:0007669"/>
    <property type="project" value="InterPro"/>
</dbReference>
<organism evidence="5 6">
    <name type="scientific">Bombardia bombarda</name>
    <dbReference type="NCBI Taxonomy" id="252184"/>
    <lineage>
        <taxon>Eukaryota</taxon>
        <taxon>Fungi</taxon>
        <taxon>Dikarya</taxon>
        <taxon>Ascomycota</taxon>
        <taxon>Pezizomycotina</taxon>
        <taxon>Sordariomycetes</taxon>
        <taxon>Sordariomycetidae</taxon>
        <taxon>Sordariales</taxon>
        <taxon>Lasiosphaeriaceae</taxon>
        <taxon>Bombardia</taxon>
    </lineage>
</organism>
<dbReference type="InterPro" id="IPR036386">
    <property type="entry name" value="HscB_C_sf"/>
</dbReference>
<gene>
    <name evidence="5" type="ORF">B0T17DRAFT_488392</name>
</gene>
<evidence type="ECO:0000259" key="4">
    <source>
        <dbReference type="Pfam" id="PF07743"/>
    </source>
</evidence>
<name>A0AA39X6X4_9PEZI</name>
<evidence type="ECO:0000313" key="6">
    <source>
        <dbReference type="Proteomes" id="UP001174934"/>
    </source>
</evidence>
<dbReference type="SUPFAM" id="SSF47144">
    <property type="entry name" value="HSC20 (HSCB), C-terminal oligomerisation domain"/>
    <property type="match status" value="1"/>
</dbReference>
<dbReference type="PANTHER" id="PTHR14021">
    <property type="entry name" value="IRON-SULFUR CLUSTER CO-CHAPERONE PROTEIN HSCB"/>
    <property type="match status" value="1"/>
</dbReference>
<comment type="caution">
    <text evidence="5">The sequence shown here is derived from an EMBL/GenBank/DDBJ whole genome shotgun (WGS) entry which is preliminary data.</text>
</comment>